<organism evidence="3 4">
    <name type="scientific">Helicovermis profundi</name>
    <dbReference type="NCBI Taxonomy" id="3065157"/>
    <lineage>
        <taxon>Bacteria</taxon>
        <taxon>Bacillati</taxon>
        <taxon>Bacillota</taxon>
        <taxon>Clostridia</taxon>
        <taxon>Helicovermis</taxon>
    </lineage>
</organism>
<reference evidence="3 4" key="1">
    <citation type="submission" date="2023-08" db="EMBL/GenBank/DDBJ databases">
        <title>Helicovermis profunda gen. nov., sp. nov., a novel mesophilic, fermentative bacterium within the Bacillota from a deep-sea hydrothermal vent chimney.</title>
        <authorList>
            <person name="Miyazaki U."/>
            <person name="Mizutani D."/>
            <person name="Hashimoto Y."/>
            <person name="Tame A."/>
            <person name="Sawayama S."/>
            <person name="Miyazaki J."/>
            <person name="Takai K."/>
            <person name="Nakagawa S."/>
        </authorList>
    </citation>
    <scope>NUCLEOTIDE SEQUENCE [LARGE SCALE GENOMIC DNA]</scope>
    <source>
        <strain evidence="3 4">S502</strain>
    </source>
</reference>
<accession>A0AAU9EN79</accession>
<proteinExistence type="predicted"/>
<evidence type="ECO:0000259" key="2">
    <source>
        <dbReference type="PROSITE" id="PS51272"/>
    </source>
</evidence>
<feature type="domain" description="SLH" evidence="2">
    <location>
        <begin position="28"/>
        <end position="91"/>
    </location>
</feature>
<dbReference type="PANTHER" id="PTHR43308:SF5">
    <property type="entry name" value="S-LAYER PROTEIN _ PEPTIDOGLYCAN ENDO-BETA-N-ACETYLGLUCOSAMINIDASE"/>
    <property type="match status" value="1"/>
</dbReference>
<dbReference type="PANTHER" id="PTHR43308">
    <property type="entry name" value="OUTER MEMBRANE PROTEIN ALPHA-RELATED"/>
    <property type="match status" value="1"/>
</dbReference>
<name>A0AAU9EN79_9FIRM</name>
<keyword evidence="1" id="KW-0677">Repeat</keyword>
<feature type="domain" description="SLH" evidence="2">
    <location>
        <begin position="155"/>
        <end position="222"/>
    </location>
</feature>
<gene>
    <name evidence="3" type="ORF">HLPR_19100</name>
</gene>
<dbReference type="KEGG" id="hprf:HLPR_19100"/>
<evidence type="ECO:0000256" key="1">
    <source>
        <dbReference type="ARBA" id="ARBA00022737"/>
    </source>
</evidence>
<dbReference type="EMBL" id="AP028654">
    <property type="protein sequence ID" value="BEP29579.1"/>
    <property type="molecule type" value="Genomic_DNA"/>
</dbReference>
<evidence type="ECO:0000313" key="4">
    <source>
        <dbReference type="Proteomes" id="UP001321786"/>
    </source>
</evidence>
<dbReference type="RefSeq" id="WP_338535206.1">
    <property type="nucleotide sequence ID" value="NZ_AP028654.1"/>
</dbReference>
<dbReference type="Proteomes" id="UP001321786">
    <property type="component" value="Chromosome"/>
</dbReference>
<protein>
    <recommendedName>
        <fullName evidence="2">SLH domain-containing protein</fullName>
    </recommendedName>
</protein>
<keyword evidence="4" id="KW-1185">Reference proteome</keyword>
<dbReference type="AlphaFoldDB" id="A0AAU9EN79"/>
<dbReference type="InterPro" id="IPR051465">
    <property type="entry name" value="Cell_Envelope_Struct_Comp"/>
</dbReference>
<sequence>MFTKKTGISIAVFTLVFILLFGSLSFADRKKPKDIKESDWYYGAVESMIRKGIINGYDDNTFRPQNQVNRVEFSTMMVRTLKIPIVKSKWSSFDDVKSNYWGNVYIEAAKPYLTGYKLGEKILFKPLESAVREDMAVALVKGLKYNIDNPDYTVLDQFTDKNKISKNLKPYVAVAVEKKLMNGLLLSDGTLEFRPQKSLTRAEAAALLLKVIDEEKITFDEEKIILDDTSGTSSTTSSAISIDENISSNEDEDSIISKVPTVTVKVDEKKVKVKWSKVSKINLKGYKVVVSKYNSAPKYPNDGYLYWITDLDEREAEFDITKYYNGGDFGGKFEAGSKYFVSVTAYYEDEKVPGNAIEITMPNSTEDDDED</sequence>
<dbReference type="PROSITE" id="PS51272">
    <property type="entry name" value="SLH"/>
    <property type="match status" value="2"/>
</dbReference>
<dbReference type="InterPro" id="IPR001119">
    <property type="entry name" value="SLH_dom"/>
</dbReference>
<dbReference type="Pfam" id="PF00395">
    <property type="entry name" value="SLH"/>
    <property type="match status" value="2"/>
</dbReference>
<evidence type="ECO:0000313" key="3">
    <source>
        <dbReference type="EMBL" id="BEP29579.1"/>
    </source>
</evidence>